<feature type="region of interest" description="Disordered" evidence="1">
    <location>
        <begin position="220"/>
        <end position="240"/>
    </location>
</feature>
<reference evidence="3" key="1">
    <citation type="submission" date="2018-08" db="EMBL/GenBank/DDBJ databases">
        <authorList>
            <person name="Hornung B."/>
        </authorList>
    </citation>
    <scope>NUCLEOTIDE SEQUENCE [LARGE SCALE GENOMIC DNA]</scope>
</reference>
<feature type="non-terminal residue" evidence="2">
    <location>
        <position position="1"/>
    </location>
</feature>
<keyword evidence="3" id="KW-1185">Reference proteome</keyword>
<sequence length="240" mass="25970">AHPRVARGIRQEQLVHLEDRGLTPAWRGEFEPWASAMLAAGGSPPRGAGNSSRTSSPQLPVWAHPRVARGIPALTAARAPLRGLTPAWRGEFGTRLPLQRFQSGSPPRGAGNSCLSWPRARRCGAHPRVARGIHSVSPHGVLPTGLTPAWRGEFNAVRDYIKERAGSPPRGAGNSRPSAARWACRRAHPRVARGIPAEELEQPARRRLTPAWRGEFHRRFGCRPCQSGSPPRGAGNSLTG</sequence>
<evidence type="ECO:0000313" key="2">
    <source>
        <dbReference type="EMBL" id="SYZ34078.1"/>
    </source>
</evidence>
<evidence type="ECO:0000313" key="3">
    <source>
        <dbReference type="Proteomes" id="UP000263928"/>
    </source>
</evidence>
<protein>
    <submittedName>
        <fullName evidence="2">Uncharacterized protein</fullName>
    </submittedName>
</protein>
<feature type="region of interest" description="Disordered" evidence="1">
    <location>
        <begin position="39"/>
        <end position="58"/>
    </location>
</feature>
<dbReference type="EMBL" id="UNQJ01000018">
    <property type="protein sequence ID" value="SYZ34078.1"/>
    <property type="molecule type" value="Genomic_DNA"/>
</dbReference>
<dbReference type="Proteomes" id="UP000263928">
    <property type="component" value="Unassembled WGS sequence"/>
</dbReference>
<gene>
    <name evidence="2" type="ORF">PROPAUS_2058</name>
</gene>
<accession>A0A383S7X4</accession>
<name>A0A383S7X4_9ACTN</name>
<feature type="compositionally biased region" description="Polar residues" evidence="1">
    <location>
        <begin position="49"/>
        <end position="58"/>
    </location>
</feature>
<dbReference type="AlphaFoldDB" id="A0A383S7X4"/>
<evidence type="ECO:0000256" key="1">
    <source>
        <dbReference type="SAM" id="MobiDB-lite"/>
    </source>
</evidence>
<proteinExistence type="predicted"/>
<organism evidence="2 3">
    <name type="scientific">Propionibacterium australiense</name>
    <dbReference type="NCBI Taxonomy" id="119981"/>
    <lineage>
        <taxon>Bacteria</taxon>
        <taxon>Bacillati</taxon>
        <taxon>Actinomycetota</taxon>
        <taxon>Actinomycetes</taxon>
        <taxon>Propionibacteriales</taxon>
        <taxon>Propionibacteriaceae</taxon>
        <taxon>Propionibacterium</taxon>
    </lineage>
</organism>